<evidence type="ECO:0000313" key="1">
    <source>
        <dbReference type="EMBL" id="MBU2711813.1"/>
    </source>
</evidence>
<dbReference type="SUPFAM" id="SSF48613">
    <property type="entry name" value="Heme oxygenase-like"/>
    <property type="match status" value="1"/>
</dbReference>
<dbReference type="EMBL" id="JAGSOY010000025">
    <property type="protein sequence ID" value="MBU2711813.1"/>
    <property type="molecule type" value="Genomic_DNA"/>
</dbReference>
<protein>
    <recommendedName>
        <fullName evidence="3">Iron-containing redox enzyme family protein</fullName>
    </recommendedName>
</protein>
<reference evidence="1 2" key="1">
    <citation type="submission" date="2021-04" db="EMBL/GenBank/DDBJ databases">
        <authorList>
            <person name="Pira H."/>
            <person name="Risdian C."/>
            <person name="Wink J."/>
        </authorList>
    </citation>
    <scope>NUCLEOTIDE SEQUENCE [LARGE SCALE GENOMIC DNA]</scope>
    <source>
        <strain evidence="1 2">WH53</strain>
    </source>
</reference>
<gene>
    <name evidence="1" type="ORF">KCG35_12155</name>
</gene>
<accession>A0ABS5ZDH8</accession>
<comment type="caution">
    <text evidence="1">The sequence shown here is derived from an EMBL/GenBank/DDBJ whole genome shotgun (WGS) entry which is preliminary data.</text>
</comment>
<organism evidence="1 2">
    <name type="scientific">Zooshikella harenae</name>
    <dbReference type="NCBI Taxonomy" id="2827238"/>
    <lineage>
        <taxon>Bacteria</taxon>
        <taxon>Pseudomonadati</taxon>
        <taxon>Pseudomonadota</taxon>
        <taxon>Gammaproteobacteria</taxon>
        <taxon>Oceanospirillales</taxon>
        <taxon>Zooshikellaceae</taxon>
        <taxon>Zooshikella</taxon>
    </lineage>
</organism>
<evidence type="ECO:0008006" key="3">
    <source>
        <dbReference type="Google" id="ProtNLM"/>
    </source>
</evidence>
<dbReference type="InterPro" id="IPR016084">
    <property type="entry name" value="Haem_Oase-like_multi-hlx"/>
</dbReference>
<keyword evidence="2" id="KW-1185">Reference proteome</keyword>
<proteinExistence type="predicted"/>
<dbReference type="Gene3D" id="1.20.910.10">
    <property type="entry name" value="Heme oxygenase-like"/>
    <property type="match status" value="1"/>
</dbReference>
<name>A0ABS5ZDH8_9GAMM</name>
<dbReference type="Proteomes" id="UP000690515">
    <property type="component" value="Unassembled WGS sequence"/>
</dbReference>
<sequence length="241" mass="28281">MKNTCIVDDMADAIVTYSNKALADSQFFRDLAGGVIAIADLRYIFMQYEYWRNIFHEWFGLCILKSGDASHPYVSHTVQALAHHVLVEMKENHTLMYQRFIEQLGDSTHPRDPESHATRKYKSHFLNVFGTSDTNFVESVAALSARELFASIRNTYVKKALKTFYGIEKSPWWDIHEHLELEHFRDTFTPLEQELEGKKRYVTLMCFMTNEIDAHVLYWDELYKESQVININNRHQQKMAS</sequence>
<dbReference type="RefSeq" id="WP_215819967.1">
    <property type="nucleotide sequence ID" value="NZ_JAGSOY010000025.1"/>
</dbReference>
<evidence type="ECO:0000313" key="2">
    <source>
        <dbReference type="Proteomes" id="UP000690515"/>
    </source>
</evidence>